<organism evidence="3 4">
    <name type="scientific">Arthrobacter halodurans</name>
    <dbReference type="NCBI Taxonomy" id="516699"/>
    <lineage>
        <taxon>Bacteria</taxon>
        <taxon>Bacillati</taxon>
        <taxon>Actinomycetota</taxon>
        <taxon>Actinomycetes</taxon>
        <taxon>Micrococcales</taxon>
        <taxon>Micrococcaceae</taxon>
        <taxon>Arthrobacter</taxon>
    </lineage>
</organism>
<keyword evidence="1" id="KW-0812">Transmembrane</keyword>
<dbReference type="Proteomes" id="UP001575652">
    <property type="component" value="Unassembled WGS sequence"/>
</dbReference>
<dbReference type="Pfam" id="PF13548">
    <property type="entry name" value="DUF4126"/>
    <property type="match status" value="1"/>
</dbReference>
<accession>A0ABV4UMW1</accession>
<feature type="transmembrane region" description="Helical" evidence="1">
    <location>
        <begin position="134"/>
        <end position="150"/>
    </location>
</feature>
<dbReference type="EMBL" id="JBHDLJ010000007">
    <property type="protein sequence ID" value="MFB0834994.1"/>
    <property type="molecule type" value="Genomic_DNA"/>
</dbReference>
<evidence type="ECO:0000313" key="3">
    <source>
        <dbReference type="EMBL" id="MFB0834994.1"/>
    </source>
</evidence>
<proteinExistence type="predicted"/>
<dbReference type="RefSeq" id="WP_373972166.1">
    <property type="nucleotide sequence ID" value="NZ_JBHDLJ010000007.1"/>
</dbReference>
<reference evidence="3 4" key="1">
    <citation type="submission" date="2024-09" db="EMBL/GenBank/DDBJ databases">
        <authorList>
            <person name="Salinas-Garcia M.A."/>
            <person name="Prieme A."/>
        </authorList>
    </citation>
    <scope>NUCLEOTIDE SEQUENCE [LARGE SCALE GENOMIC DNA]</scope>
    <source>
        <strain evidence="3 4">DSM 21081</strain>
    </source>
</reference>
<feature type="transmembrane region" description="Helical" evidence="1">
    <location>
        <begin position="156"/>
        <end position="184"/>
    </location>
</feature>
<evidence type="ECO:0000256" key="1">
    <source>
        <dbReference type="SAM" id="Phobius"/>
    </source>
</evidence>
<keyword evidence="1" id="KW-1133">Transmembrane helix</keyword>
<keyword evidence="4" id="KW-1185">Reference proteome</keyword>
<keyword evidence="1" id="KW-0472">Membrane</keyword>
<sequence>MEFLTAAGLSSAAGLNAYIPMLVLGLLDRFTGLVSLPAGWEWLSHDWMLMLLGVLLVLEILADKVPVVDSINDVAQTLVRPAAGGIVFASGLGSETVTVSDPETFFAGDQWVPVALGVGIALVVHLVKMTARPLFNAATVGTAAPVVSTAEDGAALGLSAAAVLLPILVLVMLAAIAVFVFWLARRFRRPRSPGAPWEPSAT</sequence>
<feature type="domain" description="DUF4126" evidence="2">
    <location>
        <begin position="4"/>
        <end position="186"/>
    </location>
</feature>
<name>A0ABV4UMW1_9MICC</name>
<evidence type="ECO:0000259" key="2">
    <source>
        <dbReference type="Pfam" id="PF13548"/>
    </source>
</evidence>
<feature type="transmembrane region" description="Helical" evidence="1">
    <location>
        <begin position="6"/>
        <end position="27"/>
    </location>
</feature>
<evidence type="ECO:0000313" key="4">
    <source>
        <dbReference type="Proteomes" id="UP001575652"/>
    </source>
</evidence>
<dbReference type="InterPro" id="IPR025196">
    <property type="entry name" value="DUF4126"/>
</dbReference>
<comment type="caution">
    <text evidence="3">The sequence shown here is derived from an EMBL/GenBank/DDBJ whole genome shotgun (WGS) entry which is preliminary data.</text>
</comment>
<feature type="transmembrane region" description="Helical" evidence="1">
    <location>
        <begin position="39"/>
        <end position="62"/>
    </location>
</feature>
<protein>
    <submittedName>
        <fullName evidence="3">DUF4126 domain-containing protein</fullName>
    </submittedName>
</protein>
<gene>
    <name evidence="3" type="ORF">ACETWP_10385</name>
</gene>
<feature type="transmembrane region" description="Helical" evidence="1">
    <location>
        <begin position="110"/>
        <end position="127"/>
    </location>
</feature>